<feature type="domain" description="Glycoside hydrolase family 65 central catalytic" evidence="6">
    <location>
        <begin position="308"/>
        <end position="709"/>
    </location>
</feature>
<name>A0A9Q3SVL0_9LACO</name>
<dbReference type="InterPro" id="IPR011013">
    <property type="entry name" value="Gal_mutarotase_sf_dom"/>
</dbReference>
<feature type="domain" description="Glycoside hydrolase family 65 C-terminal" evidence="7">
    <location>
        <begin position="723"/>
        <end position="776"/>
    </location>
</feature>
<dbReference type="PANTHER" id="PTHR11051:SF8">
    <property type="entry name" value="PROTEIN-GLUCOSYLGALACTOSYLHYDROXYLYSINE GLUCOSIDASE"/>
    <property type="match status" value="1"/>
</dbReference>
<dbReference type="PIRSF" id="PIRSF036289">
    <property type="entry name" value="Glycosyl_hydrolase_malt_phosph"/>
    <property type="match status" value="1"/>
</dbReference>
<dbReference type="PANTHER" id="PTHR11051">
    <property type="entry name" value="GLYCOSYL HYDROLASE-RELATED"/>
    <property type="match status" value="1"/>
</dbReference>
<dbReference type="Pfam" id="PF03633">
    <property type="entry name" value="Glyco_hydro_65C"/>
    <property type="match status" value="1"/>
</dbReference>
<keyword evidence="2" id="KW-0328">Glycosyltransferase</keyword>
<feature type="domain" description="Glycoside hydrolase family 65 N-terminal" evidence="8">
    <location>
        <begin position="18"/>
        <end position="254"/>
    </location>
</feature>
<dbReference type="Pfam" id="PF03636">
    <property type="entry name" value="Glyco_hydro_65N"/>
    <property type="match status" value="1"/>
</dbReference>
<reference evidence="9" key="1">
    <citation type="submission" date="2021-05" db="EMBL/GenBank/DDBJ databases">
        <title>Pangenome of Leuconostoc gelidum warrants species status for Leuconostoc gelidum subsp. gasicomitatum.</title>
        <authorList>
            <person name="Johansson P."/>
            <person name="Sade E."/>
            <person name="Hultman J."/>
            <person name="Auvinen P."/>
            <person name="Bjorkroth J."/>
        </authorList>
    </citation>
    <scope>NUCLEOTIDE SEQUENCE</scope>
    <source>
        <strain evidence="9">A.21.4</strain>
    </source>
</reference>
<evidence type="ECO:0000256" key="1">
    <source>
        <dbReference type="ARBA" id="ARBA00006768"/>
    </source>
</evidence>
<evidence type="ECO:0000313" key="9">
    <source>
        <dbReference type="EMBL" id="MBZ5961639.1"/>
    </source>
</evidence>
<dbReference type="SUPFAM" id="SSF48208">
    <property type="entry name" value="Six-hairpin glycosidases"/>
    <property type="match status" value="1"/>
</dbReference>
<dbReference type="Gene3D" id="2.70.98.40">
    <property type="entry name" value="Glycoside hydrolase, family 65, N-terminal domain"/>
    <property type="match status" value="1"/>
</dbReference>
<evidence type="ECO:0000256" key="4">
    <source>
        <dbReference type="PIRSR" id="PIRSR036289-50"/>
    </source>
</evidence>
<dbReference type="EMBL" id="JAHBFI010000001">
    <property type="protein sequence ID" value="MBZ5961639.1"/>
    <property type="molecule type" value="Genomic_DNA"/>
</dbReference>
<dbReference type="GO" id="GO:0005975">
    <property type="term" value="P:carbohydrate metabolic process"/>
    <property type="evidence" value="ECO:0007669"/>
    <property type="project" value="InterPro"/>
</dbReference>
<dbReference type="AlphaFoldDB" id="A0A9Q3SVL0"/>
<evidence type="ECO:0000256" key="3">
    <source>
        <dbReference type="ARBA" id="ARBA00022679"/>
    </source>
</evidence>
<dbReference type="InterPro" id="IPR037018">
    <property type="entry name" value="GH65_N"/>
</dbReference>
<evidence type="ECO:0000256" key="5">
    <source>
        <dbReference type="PIRSR" id="PIRSR036289-51"/>
    </source>
</evidence>
<protein>
    <submittedName>
        <fullName evidence="9">Glycoside hydrolase family 65 protein</fullName>
    </submittedName>
</protein>
<keyword evidence="9" id="KW-0378">Hydrolase</keyword>
<dbReference type="InterPro" id="IPR017045">
    <property type="entry name" value="Malt_Pase/Glycosyl_Hdrlase"/>
</dbReference>
<organism evidence="9 10">
    <name type="scientific">Leuconostoc gasicomitatum</name>
    <dbReference type="NCBI Taxonomy" id="115778"/>
    <lineage>
        <taxon>Bacteria</taxon>
        <taxon>Bacillati</taxon>
        <taxon>Bacillota</taxon>
        <taxon>Bacilli</taxon>
        <taxon>Lactobacillales</taxon>
        <taxon>Lactobacillaceae</taxon>
        <taxon>Leuconostoc</taxon>
        <taxon>Leuconostoc gelidum group</taxon>
    </lineage>
</organism>
<dbReference type="GO" id="GO:0030246">
    <property type="term" value="F:carbohydrate binding"/>
    <property type="evidence" value="ECO:0007669"/>
    <property type="project" value="InterPro"/>
</dbReference>
<dbReference type="GO" id="GO:0016757">
    <property type="term" value="F:glycosyltransferase activity"/>
    <property type="evidence" value="ECO:0007669"/>
    <property type="project" value="UniProtKB-KW"/>
</dbReference>
<evidence type="ECO:0000259" key="8">
    <source>
        <dbReference type="Pfam" id="PF03636"/>
    </source>
</evidence>
<dbReference type="InterPro" id="IPR005195">
    <property type="entry name" value="Glyco_hydro_65_M"/>
</dbReference>
<evidence type="ECO:0000259" key="6">
    <source>
        <dbReference type="Pfam" id="PF03632"/>
    </source>
</evidence>
<feature type="binding site" evidence="5">
    <location>
        <begin position="346"/>
        <end position="347"/>
    </location>
    <ligand>
        <name>substrate</name>
    </ligand>
</feature>
<dbReference type="InterPro" id="IPR012341">
    <property type="entry name" value="6hp_glycosidase-like_sf"/>
</dbReference>
<evidence type="ECO:0000313" key="10">
    <source>
        <dbReference type="Proteomes" id="UP000752647"/>
    </source>
</evidence>
<feature type="active site" description="Proton donor" evidence="4">
    <location>
        <position position="483"/>
    </location>
</feature>
<dbReference type="Gene3D" id="1.50.10.10">
    <property type="match status" value="1"/>
</dbReference>
<accession>A0A9Q3SVL0</accession>
<evidence type="ECO:0000256" key="2">
    <source>
        <dbReference type="ARBA" id="ARBA00022676"/>
    </source>
</evidence>
<comment type="similarity">
    <text evidence="1">Belongs to the glycosyl hydrolase 65 family.</text>
</comment>
<dbReference type="RefSeq" id="WP_224143914.1">
    <property type="nucleotide sequence ID" value="NZ_CBCPIF010000001.1"/>
</dbReference>
<proteinExistence type="inferred from homology"/>
<dbReference type="Gene3D" id="2.60.420.10">
    <property type="entry name" value="Maltose phosphorylase, domain 3"/>
    <property type="match status" value="1"/>
</dbReference>
<dbReference type="Proteomes" id="UP000752647">
    <property type="component" value="Unassembled WGS sequence"/>
</dbReference>
<dbReference type="InterPro" id="IPR005194">
    <property type="entry name" value="Glyco_hydro_65_C"/>
</dbReference>
<sequence>MAENTWSLTYDDIVDGVKNYGRESLLSLGNGFLGWRGALVTNTYDDDFYPGLYAAGVFNQTSTPVAGRDVINEDLVNLPNVQLMTVSIAGQPLVINNGTMTNLTRRLDFKTGELIDRYRVLVDDNREHFVDIETIKIVDPINWHCLALKFKVTPSYDVDLTVEAKIDGSVENKNVARYRDFDSKEFVIQSITDTTMTTCTRTTHVTVALASQSSGENVQSKTTQITGDSIIDQYAAHGRTGQAVVITRVMALASDLETKTDPTVFVQNAVDQTTFSEIQQNSHDYWDELWQTKDVQITGDDAMQKLIRMGIFHLNQMGNHHANPNLDVSVGSRGLTGEGYRGHIFWDELFALPYYSANEPTVARSILKYRTNRLSVAEKNALSENETGAMYPWQSGMYGDEQSQLIHLNTVDNTWIPDNSRLQRHVSLAIAYNMWVYQKMTGKLDHLNDNGLEMLIQIARFWINKAQSTGDRFIIAGVMGPNEFHEEIPGAHKGGLLNNAYTNIMLVWLLNYLHELSQNPAINFSQVAKQVGYTDVEQEKAEMIRHLLKLSINSDGIVEQYEGFFQLKQLDFPAYQAKYGDIHRIDRLLKSEGKAPDDYQVIKQADFLMLIYNLGAAHTHELITQLGYQLPDDWLAKNTAYYLKRTTHGSTTSRPVFAGIYVELARHGNTTLEAQAYDFLTDAIGSDYYDIQGGTTAEGVHMGVMGETLAVIQNDYAGVDMLHDMFVLNPRLPKQWSKLCFTQFYQGVQLDIEITTKEVKITSNRDISIMVVDQIVALIAQKERKVVYNG</sequence>
<keyword evidence="3" id="KW-0808">Transferase</keyword>
<gene>
    <name evidence="9" type="ORF">KIJ12_00400</name>
</gene>
<comment type="caution">
    <text evidence="9">The sequence shown here is derived from an EMBL/GenBank/DDBJ whole genome shotgun (WGS) entry which is preliminary data.</text>
</comment>
<dbReference type="GO" id="GO:0004553">
    <property type="term" value="F:hydrolase activity, hydrolyzing O-glycosyl compounds"/>
    <property type="evidence" value="ECO:0007669"/>
    <property type="project" value="TreeGrafter"/>
</dbReference>
<dbReference type="InterPro" id="IPR005196">
    <property type="entry name" value="Glyco_hydro_65_N"/>
</dbReference>
<dbReference type="InterPro" id="IPR008928">
    <property type="entry name" value="6-hairpin_glycosidase_sf"/>
</dbReference>
<dbReference type="SUPFAM" id="SSF74650">
    <property type="entry name" value="Galactose mutarotase-like"/>
    <property type="match status" value="1"/>
</dbReference>
<evidence type="ECO:0000259" key="7">
    <source>
        <dbReference type="Pfam" id="PF03633"/>
    </source>
</evidence>
<dbReference type="Pfam" id="PF03632">
    <property type="entry name" value="Glyco_hydro_65m"/>
    <property type="match status" value="1"/>
</dbReference>
<feature type="binding site" evidence="5">
    <location>
        <begin position="603"/>
        <end position="604"/>
    </location>
    <ligand>
        <name>substrate</name>
    </ligand>
</feature>